<feature type="domain" description="Tyrosine specific protein phosphatases" evidence="2">
    <location>
        <begin position="306"/>
        <end position="371"/>
    </location>
</feature>
<evidence type="ECO:0000313" key="4">
    <source>
        <dbReference type="Proteomes" id="UP000292235"/>
    </source>
</evidence>
<evidence type="ECO:0000313" key="3">
    <source>
        <dbReference type="EMBL" id="QBI54297.1"/>
    </source>
</evidence>
<keyword evidence="4" id="KW-1185">Reference proteome</keyword>
<dbReference type="Proteomes" id="UP000292235">
    <property type="component" value="Chromosome"/>
</dbReference>
<sequence length="403" mass="41226">MPSDLSPATPSGTPASAASGHAAPGAWQRDDPRHDRAAGAWVGAAAAACMVGAPAAVARGLLAPSGEADAVPARLARLLESALAALDEPGIESAPGSAPERAFARALRAAAATGRVPDAETAADGDVMGAAWRAVSETPVPPLDSAGRVFPCTHLVDAVWRASAVGGDEAAMYAGALAGARWGVSGVPLEAQRRLSDAVEPRELIARAVVLARGSDPGGWPERSGYHTGDSAGIYTPFRTPHPHDSGVLLGNLSHLRERPDDVDAIVSLNRLGPEDVHDGVPAPDRVEVWLADTPAVNPNLHFVLEEAAASVAALRAEGKRVLLHCAAGQSRTPAVAAHYAARSLGADVREALRTVITEVGGHLDNPELARTAAALNGVQLSDAAAELFPEGLPPRRGADAAR</sequence>
<gene>
    <name evidence="3" type="ORF">EKD16_12575</name>
</gene>
<dbReference type="InterPro" id="IPR000340">
    <property type="entry name" value="Dual-sp_phosphatase_cat-dom"/>
</dbReference>
<dbReference type="InterPro" id="IPR036705">
    <property type="entry name" value="Ribosyl_crysJ1_sf"/>
</dbReference>
<dbReference type="RefSeq" id="WP_131098506.1">
    <property type="nucleotide sequence ID" value="NZ_CP036455.1"/>
</dbReference>
<dbReference type="Pfam" id="PF00782">
    <property type="entry name" value="DSPc"/>
    <property type="match status" value="1"/>
</dbReference>
<name>A0A4P6Q686_9ACTN</name>
<dbReference type="InterPro" id="IPR000387">
    <property type="entry name" value="Tyr_Pase_dom"/>
</dbReference>
<feature type="compositionally biased region" description="Low complexity" evidence="1">
    <location>
        <begin position="1"/>
        <end position="26"/>
    </location>
</feature>
<dbReference type="PROSITE" id="PS00383">
    <property type="entry name" value="TYR_PHOSPHATASE_1"/>
    <property type="match status" value="1"/>
</dbReference>
<dbReference type="AlphaFoldDB" id="A0A4P6Q686"/>
<dbReference type="SUPFAM" id="SSF52799">
    <property type="entry name" value="(Phosphotyrosine protein) phosphatases II"/>
    <property type="match status" value="1"/>
</dbReference>
<dbReference type="OrthoDB" id="9798107at2"/>
<protein>
    <submittedName>
        <fullName evidence="3">Dual specificity phosphatase, catalytic domain</fullName>
    </submittedName>
</protein>
<dbReference type="InterPro" id="IPR016130">
    <property type="entry name" value="Tyr_Pase_AS"/>
</dbReference>
<evidence type="ECO:0000256" key="1">
    <source>
        <dbReference type="SAM" id="MobiDB-lite"/>
    </source>
</evidence>
<dbReference type="KEGG" id="strr:EKD16_12575"/>
<organism evidence="3 4">
    <name type="scientific">Streptomonospora litoralis</name>
    <dbReference type="NCBI Taxonomy" id="2498135"/>
    <lineage>
        <taxon>Bacteria</taxon>
        <taxon>Bacillati</taxon>
        <taxon>Actinomycetota</taxon>
        <taxon>Actinomycetes</taxon>
        <taxon>Streptosporangiales</taxon>
        <taxon>Nocardiopsidaceae</taxon>
        <taxon>Streptomonospora</taxon>
    </lineage>
</organism>
<evidence type="ECO:0000259" key="2">
    <source>
        <dbReference type="PROSITE" id="PS50056"/>
    </source>
</evidence>
<dbReference type="PROSITE" id="PS50056">
    <property type="entry name" value="TYR_PHOSPHATASE_2"/>
    <property type="match status" value="1"/>
</dbReference>
<dbReference type="Gene3D" id="3.90.190.10">
    <property type="entry name" value="Protein tyrosine phosphatase superfamily"/>
    <property type="match status" value="1"/>
</dbReference>
<proteinExistence type="predicted"/>
<dbReference type="InterPro" id="IPR029021">
    <property type="entry name" value="Prot-tyrosine_phosphatase-like"/>
</dbReference>
<dbReference type="SUPFAM" id="SSF101478">
    <property type="entry name" value="ADP-ribosylglycohydrolase"/>
    <property type="match status" value="1"/>
</dbReference>
<accession>A0A4P6Q686</accession>
<feature type="region of interest" description="Disordered" evidence="1">
    <location>
        <begin position="1"/>
        <end position="35"/>
    </location>
</feature>
<dbReference type="EMBL" id="CP036455">
    <property type="protein sequence ID" value="QBI54297.1"/>
    <property type="molecule type" value="Genomic_DNA"/>
</dbReference>
<reference evidence="3 4" key="1">
    <citation type="submission" date="2019-02" db="EMBL/GenBank/DDBJ databases">
        <authorList>
            <person name="Khodamoradi S."/>
            <person name="Hahnke R.L."/>
            <person name="Kaempfer P."/>
            <person name="Schumann P."/>
            <person name="Rohde M."/>
            <person name="Steinert M."/>
            <person name="Luzhetskyy A."/>
            <person name="Wink J."/>
            <person name="Ruckert C."/>
        </authorList>
    </citation>
    <scope>NUCLEOTIDE SEQUENCE [LARGE SCALE GENOMIC DNA]</scope>
    <source>
        <strain evidence="3 4">M2</strain>
    </source>
</reference>